<dbReference type="Proteomes" id="UP000580344">
    <property type="component" value="Unassembled WGS sequence"/>
</dbReference>
<evidence type="ECO:0000313" key="7">
    <source>
        <dbReference type="Proteomes" id="UP000580344"/>
    </source>
</evidence>
<protein>
    <submittedName>
        <fullName evidence="6">CvpA family protein</fullName>
    </submittedName>
</protein>
<sequence>MSDFNQLDILILIALAFGFINGFFKGFISQLIGLVGFFVAIWLSFKFYQIIEIYVDAYNIVADSLTSIVALIITFALAFFTIKLASSITQKTVEAIGLGIINRFGGAALGLIISLLLSASVLYYADPILELGFKETKDESQILPILNESSHIIKNSIFETKDNLRNVSNDSIK</sequence>
<dbReference type="PANTHER" id="PTHR37306:SF1">
    <property type="entry name" value="COLICIN V PRODUCTION PROTEIN"/>
    <property type="match status" value="1"/>
</dbReference>
<reference evidence="6 7" key="1">
    <citation type="submission" date="2020-05" db="EMBL/GenBank/DDBJ databases">
        <title>Tigecycline resistant gene in Empedobacter stercoris.</title>
        <authorList>
            <person name="Chen Y."/>
            <person name="Cheng Y."/>
            <person name="Zhou K."/>
        </authorList>
    </citation>
    <scope>NUCLEOTIDE SEQUENCE [LARGE SCALE GENOMIC DNA]</scope>
    <source>
        <strain evidence="6 7">ES202</strain>
    </source>
</reference>
<proteinExistence type="predicted"/>
<keyword evidence="2 5" id="KW-0812">Transmembrane</keyword>
<evidence type="ECO:0000256" key="5">
    <source>
        <dbReference type="SAM" id="Phobius"/>
    </source>
</evidence>
<dbReference type="PANTHER" id="PTHR37306">
    <property type="entry name" value="COLICIN V PRODUCTION PROTEIN"/>
    <property type="match status" value="1"/>
</dbReference>
<evidence type="ECO:0000313" key="6">
    <source>
        <dbReference type="EMBL" id="NOJ76007.1"/>
    </source>
</evidence>
<dbReference type="RefSeq" id="WP_171623303.1">
    <property type="nucleotide sequence ID" value="NZ_CP053698.1"/>
</dbReference>
<dbReference type="InterPro" id="IPR003825">
    <property type="entry name" value="Colicin-V_CvpA"/>
</dbReference>
<feature type="transmembrane region" description="Helical" evidence="5">
    <location>
        <begin position="100"/>
        <end position="125"/>
    </location>
</feature>
<evidence type="ECO:0000256" key="2">
    <source>
        <dbReference type="ARBA" id="ARBA00022692"/>
    </source>
</evidence>
<comment type="subcellular location">
    <subcellularLocation>
        <location evidence="1">Membrane</location>
        <topology evidence="1">Multi-pass membrane protein</topology>
    </subcellularLocation>
</comment>
<evidence type="ECO:0000256" key="4">
    <source>
        <dbReference type="ARBA" id="ARBA00023136"/>
    </source>
</evidence>
<keyword evidence="3 5" id="KW-1133">Transmembrane helix</keyword>
<feature type="transmembrane region" description="Helical" evidence="5">
    <location>
        <begin position="31"/>
        <end position="51"/>
    </location>
</feature>
<keyword evidence="4 5" id="KW-0472">Membrane</keyword>
<evidence type="ECO:0000256" key="3">
    <source>
        <dbReference type="ARBA" id="ARBA00022989"/>
    </source>
</evidence>
<comment type="caution">
    <text evidence="6">The sequence shown here is derived from an EMBL/GenBank/DDBJ whole genome shotgun (WGS) entry which is preliminary data.</text>
</comment>
<organism evidence="6 7">
    <name type="scientific">Empedobacter stercoris</name>
    <dbReference type="NCBI Taxonomy" id="1628248"/>
    <lineage>
        <taxon>Bacteria</taxon>
        <taxon>Pseudomonadati</taxon>
        <taxon>Bacteroidota</taxon>
        <taxon>Flavobacteriia</taxon>
        <taxon>Flavobacteriales</taxon>
        <taxon>Weeksellaceae</taxon>
        <taxon>Empedobacter</taxon>
    </lineage>
</organism>
<name>A0ABX1WNA3_9FLAO</name>
<accession>A0ABX1WNA3</accession>
<feature type="transmembrane region" description="Helical" evidence="5">
    <location>
        <begin position="6"/>
        <end position="24"/>
    </location>
</feature>
<keyword evidence="7" id="KW-1185">Reference proteome</keyword>
<dbReference type="Pfam" id="PF02674">
    <property type="entry name" value="Colicin_V"/>
    <property type="match status" value="1"/>
</dbReference>
<feature type="transmembrane region" description="Helical" evidence="5">
    <location>
        <begin position="57"/>
        <end position="80"/>
    </location>
</feature>
<gene>
    <name evidence="6" type="ORF">HMH06_09235</name>
</gene>
<dbReference type="EMBL" id="JABFOQ010000021">
    <property type="protein sequence ID" value="NOJ76007.1"/>
    <property type="molecule type" value="Genomic_DNA"/>
</dbReference>
<evidence type="ECO:0000256" key="1">
    <source>
        <dbReference type="ARBA" id="ARBA00004141"/>
    </source>
</evidence>